<dbReference type="PROSITE" id="PS50011">
    <property type="entry name" value="PROTEIN_KINASE_DOM"/>
    <property type="match status" value="1"/>
</dbReference>
<reference evidence="17 18" key="1">
    <citation type="journal article" date="2018" name="Sci. Rep.">
        <title>Genomic signatures of local adaptation to the degree of environmental predictability in rotifers.</title>
        <authorList>
            <person name="Franch-Gras L."/>
            <person name="Hahn C."/>
            <person name="Garcia-Roger E.M."/>
            <person name="Carmona M.J."/>
            <person name="Serra M."/>
            <person name="Gomez A."/>
        </authorList>
    </citation>
    <scope>NUCLEOTIDE SEQUENCE [LARGE SCALE GENOMIC DNA]</scope>
    <source>
        <strain evidence="17">HYR1</strain>
    </source>
</reference>
<name>A0A3M7PVN4_BRAPC</name>
<dbReference type="PIRSF" id="PIRSF000654">
    <property type="entry name" value="Integrin-linked_kinase"/>
    <property type="match status" value="1"/>
</dbReference>
<dbReference type="PANTHER" id="PTHR24345:SF91">
    <property type="entry name" value="SERINE_THREONINE-PROTEIN KINASE PLK4"/>
    <property type="match status" value="1"/>
</dbReference>
<comment type="catalytic activity">
    <reaction evidence="13">
        <text>L-threonyl-[protein] + ATP = O-phospho-L-threonyl-[protein] + ADP + H(+)</text>
        <dbReference type="Rhea" id="RHEA:46608"/>
        <dbReference type="Rhea" id="RHEA-COMP:11060"/>
        <dbReference type="Rhea" id="RHEA-COMP:11605"/>
        <dbReference type="ChEBI" id="CHEBI:15378"/>
        <dbReference type="ChEBI" id="CHEBI:30013"/>
        <dbReference type="ChEBI" id="CHEBI:30616"/>
        <dbReference type="ChEBI" id="CHEBI:61977"/>
        <dbReference type="ChEBI" id="CHEBI:456216"/>
        <dbReference type="EC" id="2.7.11.21"/>
    </reaction>
</comment>
<dbReference type="GO" id="GO:0005814">
    <property type="term" value="C:centriole"/>
    <property type="evidence" value="ECO:0007669"/>
    <property type="project" value="UniProtKB-SubCell"/>
</dbReference>
<dbReference type="InterPro" id="IPR008266">
    <property type="entry name" value="Tyr_kinase_AS"/>
</dbReference>
<evidence type="ECO:0000256" key="6">
    <source>
        <dbReference type="ARBA" id="ARBA00022679"/>
    </source>
</evidence>
<dbReference type="SUPFAM" id="SSF56112">
    <property type="entry name" value="Protein kinase-like (PK-like)"/>
    <property type="match status" value="1"/>
</dbReference>
<organism evidence="17 18">
    <name type="scientific">Brachionus plicatilis</name>
    <name type="common">Marine rotifer</name>
    <name type="synonym">Brachionus muelleri</name>
    <dbReference type="NCBI Taxonomy" id="10195"/>
    <lineage>
        <taxon>Eukaryota</taxon>
        <taxon>Metazoa</taxon>
        <taxon>Spiralia</taxon>
        <taxon>Gnathifera</taxon>
        <taxon>Rotifera</taxon>
        <taxon>Eurotatoria</taxon>
        <taxon>Monogononta</taxon>
        <taxon>Pseudotrocha</taxon>
        <taxon>Ploima</taxon>
        <taxon>Brachionidae</taxon>
        <taxon>Brachionus</taxon>
    </lineage>
</organism>
<accession>A0A3M7PVN4</accession>
<dbReference type="AlphaFoldDB" id="A0A3M7PVN4"/>
<evidence type="ECO:0000256" key="14">
    <source>
        <dbReference type="ARBA" id="ARBA00048347"/>
    </source>
</evidence>
<evidence type="ECO:0000256" key="10">
    <source>
        <dbReference type="ARBA" id="ARBA00022843"/>
    </source>
</evidence>
<dbReference type="InterPro" id="IPR011009">
    <property type="entry name" value="Kinase-like_dom_sf"/>
</dbReference>
<keyword evidence="6" id="KW-0808">Transferase</keyword>
<keyword evidence="11" id="KW-0206">Cytoskeleton</keyword>
<dbReference type="PROSITE" id="PS00109">
    <property type="entry name" value="PROTEIN_KINASE_TYR"/>
    <property type="match status" value="1"/>
</dbReference>
<dbReference type="GO" id="GO:0005524">
    <property type="term" value="F:ATP binding"/>
    <property type="evidence" value="ECO:0007669"/>
    <property type="project" value="UniProtKB-UniRule"/>
</dbReference>
<keyword evidence="7 15" id="KW-0547">Nucleotide-binding</keyword>
<evidence type="ECO:0000259" key="16">
    <source>
        <dbReference type="PROSITE" id="PS50011"/>
    </source>
</evidence>
<comment type="subcellular location">
    <subcellularLocation>
        <location evidence="1">Cytoplasm</location>
        <location evidence="1">Cytoskeleton</location>
        <location evidence="1">Microtubule organizing center</location>
        <location evidence="1">Centrosome</location>
        <location evidence="1">Centriole</location>
    </subcellularLocation>
</comment>
<dbReference type="FunFam" id="1.10.510.10:FF:000576">
    <property type="entry name" value="Serine/threonine-protein kinase PLK4"/>
    <property type="match status" value="1"/>
</dbReference>
<dbReference type="STRING" id="10195.A0A3M7PVN4"/>
<dbReference type="FunFam" id="3.30.200.20:FF:000042">
    <property type="entry name" value="Aurora kinase A"/>
    <property type="match status" value="1"/>
</dbReference>
<feature type="non-terminal residue" evidence="17">
    <location>
        <position position="254"/>
    </location>
</feature>
<protein>
    <recommendedName>
        <fullName evidence="3">Serine/threonine-protein kinase PLK4</fullName>
        <ecNumber evidence="2">2.7.11.21</ecNumber>
    </recommendedName>
    <alternativeName>
        <fullName evidence="12">Polo-like kinase 4</fullName>
    </alternativeName>
</protein>
<feature type="domain" description="Protein kinase" evidence="16">
    <location>
        <begin position="10"/>
        <end position="254"/>
    </location>
</feature>
<evidence type="ECO:0000256" key="2">
    <source>
        <dbReference type="ARBA" id="ARBA00012424"/>
    </source>
</evidence>
<feature type="binding site" evidence="15">
    <location>
        <position position="39"/>
    </location>
    <ligand>
        <name>ATP</name>
        <dbReference type="ChEBI" id="CHEBI:30616"/>
    </ligand>
</feature>
<evidence type="ECO:0000256" key="3">
    <source>
        <dbReference type="ARBA" id="ARBA00020245"/>
    </source>
</evidence>
<gene>
    <name evidence="17" type="ORF">BpHYR1_030766</name>
</gene>
<dbReference type="PANTHER" id="PTHR24345">
    <property type="entry name" value="SERINE/THREONINE-PROTEIN KINASE PLK"/>
    <property type="match status" value="1"/>
</dbReference>
<dbReference type="GO" id="GO:0005634">
    <property type="term" value="C:nucleus"/>
    <property type="evidence" value="ECO:0007669"/>
    <property type="project" value="TreeGrafter"/>
</dbReference>
<dbReference type="PROSITE" id="PS00107">
    <property type="entry name" value="PROTEIN_KINASE_ATP"/>
    <property type="match status" value="1"/>
</dbReference>
<sequence length="254" mass="29136">MPSNESIKDYNVFEQLGQGGFAQVYRAQVKASGKEVAIKMIDKKTMKASRMTQRVEHEVKIHYQLKHPSILELYTFFEDKNYVYLVLELCHNGEMQQYLKSRPRPSLDEDETRHYLKQVIDGMVYLHSYGILHRDLTLSNLLLTKEMNVKIADFGLATKLNIPDEKHFTMCGTPNFISPEIASRNAHGLEADVWSLGCMMYTFLTGKPPFDTDGVRNTLNRVVNSDYEMPPYVSPDAQDLIASLLKKKPAERLP</sequence>
<proteinExistence type="predicted"/>
<comment type="catalytic activity">
    <reaction evidence="14">
        <text>L-seryl-[protein] + ATP = O-phospho-L-seryl-[protein] + ADP + H(+)</text>
        <dbReference type="Rhea" id="RHEA:17989"/>
        <dbReference type="Rhea" id="RHEA-COMP:9863"/>
        <dbReference type="Rhea" id="RHEA-COMP:11604"/>
        <dbReference type="ChEBI" id="CHEBI:15378"/>
        <dbReference type="ChEBI" id="CHEBI:29999"/>
        <dbReference type="ChEBI" id="CHEBI:30616"/>
        <dbReference type="ChEBI" id="CHEBI:83421"/>
        <dbReference type="ChEBI" id="CHEBI:456216"/>
        <dbReference type="EC" id="2.7.11.21"/>
    </reaction>
</comment>
<dbReference type="InterPro" id="IPR000719">
    <property type="entry name" value="Prot_kinase_dom"/>
</dbReference>
<dbReference type="EMBL" id="REGN01008685">
    <property type="protein sequence ID" value="RNA02999.1"/>
    <property type="molecule type" value="Genomic_DNA"/>
</dbReference>
<comment type="caution">
    <text evidence="17">The sequence shown here is derived from an EMBL/GenBank/DDBJ whole genome shotgun (WGS) entry which is preliminary data.</text>
</comment>
<dbReference type="Pfam" id="PF00069">
    <property type="entry name" value="Pkinase"/>
    <property type="match status" value="1"/>
</dbReference>
<evidence type="ECO:0000256" key="12">
    <source>
        <dbReference type="ARBA" id="ARBA00030332"/>
    </source>
</evidence>
<keyword evidence="5" id="KW-0723">Serine/threonine-protein kinase</keyword>
<evidence type="ECO:0000256" key="15">
    <source>
        <dbReference type="PROSITE-ProRule" id="PRU10141"/>
    </source>
</evidence>
<evidence type="ECO:0000313" key="18">
    <source>
        <dbReference type="Proteomes" id="UP000276133"/>
    </source>
</evidence>
<evidence type="ECO:0000256" key="4">
    <source>
        <dbReference type="ARBA" id="ARBA00022490"/>
    </source>
</evidence>
<keyword evidence="9 15" id="KW-0067">ATP-binding</keyword>
<dbReference type="GO" id="GO:0004674">
    <property type="term" value="F:protein serine/threonine kinase activity"/>
    <property type="evidence" value="ECO:0007669"/>
    <property type="project" value="UniProtKB-KW"/>
</dbReference>
<evidence type="ECO:0000256" key="1">
    <source>
        <dbReference type="ARBA" id="ARBA00004114"/>
    </source>
</evidence>
<dbReference type="Gene3D" id="1.10.510.10">
    <property type="entry name" value="Transferase(Phosphotransferase) domain 1"/>
    <property type="match status" value="1"/>
</dbReference>
<dbReference type="InterPro" id="IPR017441">
    <property type="entry name" value="Protein_kinase_ATP_BS"/>
</dbReference>
<evidence type="ECO:0000313" key="17">
    <source>
        <dbReference type="EMBL" id="RNA02999.1"/>
    </source>
</evidence>
<keyword evidence="18" id="KW-1185">Reference proteome</keyword>
<keyword evidence="4" id="KW-0963">Cytoplasm</keyword>
<evidence type="ECO:0000256" key="13">
    <source>
        <dbReference type="ARBA" id="ARBA00047802"/>
    </source>
</evidence>
<evidence type="ECO:0000256" key="11">
    <source>
        <dbReference type="ARBA" id="ARBA00023212"/>
    </source>
</evidence>
<keyword evidence="8 17" id="KW-0418">Kinase</keyword>
<evidence type="ECO:0000256" key="7">
    <source>
        <dbReference type="ARBA" id="ARBA00022741"/>
    </source>
</evidence>
<dbReference type="OrthoDB" id="10004143at2759"/>
<evidence type="ECO:0000256" key="9">
    <source>
        <dbReference type="ARBA" id="ARBA00022840"/>
    </source>
</evidence>
<dbReference type="EC" id="2.7.11.21" evidence="2"/>
<evidence type="ECO:0000256" key="8">
    <source>
        <dbReference type="ARBA" id="ARBA00022777"/>
    </source>
</evidence>
<evidence type="ECO:0000256" key="5">
    <source>
        <dbReference type="ARBA" id="ARBA00022527"/>
    </source>
</evidence>
<keyword evidence="10" id="KW-0832">Ubl conjugation</keyword>
<dbReference type="Proteomes" id="UP000276133">
    <property type="component" value="Unassembled WGS sequence"/>
</dbReference>